<keyword evidence="9" id="KW-0175">Coiled coil</keyword>
<evidence type="ECO:0000256" key="2">
    <source>
        <dbReference type="ARBA" id="ARBA00004496"/>
    </source>
</evidence>
<keyword evidence="3" id="KW-0963">Cytoplasm</keyword>
<dbReference type="GO" id="GO:0005681">
    <property type="term" value="C:spliceosomal complex"/>
    <property type="evidence" value="ECO:0007669"/>
    <property type="project" value="TreeGrafter"/>
</dbReference>
<dbReference type="GO" id="GO:0003723">
    <property type="term" value="F:RNA binding"/>
    <property type="evidence" value="ECO:0007669"/>
    <property type="project" value="UniProtKB-KW"/>
</dbReference>
<comment type="subcellular location">
    <subcellularLocation>
        <location evidence="2">Cytoplasm</location>
    </subcellularLocation>
    <subcellularLocation>
        <location evidence="1">Nucleus</location>
    </subcellularLocation>
</comment>
<dbReference type="InterPro" id="IPR052094">
    <property type="entry name" value="Pre-mRNA-splicing_ERAD"/>
</dbReference>
<comment type="function">
    <text evidence="7">May negatively affect PAX8-induced thyroglobulin/TG transcription.</text>
</comment>
<dbReference type="GO" id="GO:0005737">
    <property type="term" value="C:cytoplasm"/>
    <property type="evidence" value="ECO:0007669"/>
    <property type="project" value="UniProtKB-SubCell"/>
</dbReference>
<dbReference type="GeneID" id="117652265"/>
<dbReference type="FunFam" id="1.10.287.110:FF:000059">
    <property type="entry name" value="dnaJ homolog subfamily C member 17"/>
    <property type="match status" value="1"/>
</dbReference>
<evidence type="ECO:0000256" key="4">
    <source>
        <dbReference type="ARBA" id="ARBA00022884"/>
    </source>
</evidence>
<evidence type="ECO:0000256" key="9">
    <source>
        <dbReference type="SAM" id="Coils"/>
    </source>
</evidence>
<name>A0A6P9A9T8_THRPL</name>
<evidence type="ECO:0000313" key="12">
    <source>
        <dbReference type="Proteomes" id="UP000515158"/>
    </source>
</evidence>
<dbReference type="RefSeq" id="XP_034252926.1">
    <property type="nucleotide sequence ID" value="XM_034397035.1"/>
</dbReference>
<dbReference type="Gene3D" id="1.10.287.110">
    <property type="entry name" value="DnaJ domain"/>
    <property type="match status" value="1"/>
</dbReference>
<dbReference type="PRINTS" id="PR00625">
    <property type="entry name" value="JDOMAIN"/>
</dbReference>
<evidence type="ECO:0000313" key="13">
    <source>
        <dbReference type="RefSeq" id="XP_034252926.1"/>
    </source>
</evidence>
<dbReference type="InterPro" id="IPR000504">
    <property type="entry name" value="RRM_dom"/>
</dbReference>
<accession>A0A6P9A9T8</accession>
<dbReference type="PANTHER" id="PTHR44313">
    <property type="entry name" value="DNAJ HOMOLOG SUBFAMILY C MEMBER 17"/>
    <property type="match status" value="1"/>
</dbReference>
<feature type="coiled-coil region" evidence="9">
    <location>
        <begin position="82"/>
        <end position="146"/>
    </location>
</feature>
<dbReference type="InterPro" id="IPR034254">
    <property type="entry name" value="DNAJC17_RRM"/>
</dbReference>
<protein>
    <recommendedName>
        <fullName evidence="8">DnaJ homolog subfamily C member 17</fullName>
    </recommendedName>
</protein>
<dbReference type="InterPro" id="IPR035979">
    <property type="entry name" value="RBD_domain_sf"/>
</dbReference>
<dbReference type="SUPFAM" id="SSF46565">
    <property type="entry name" value="Chaperone J-domain"/>
    <property type="match status" value="1"/>
</dbReference>
<evidence type="ECO:0000256" key="1">
    <source>
        <dbReference type="ARBA" id="ARBA00004123"/>
    </source>
</evidence>
<dbReference type="InterPro" id="IPR036869">
    <property type="entry name" value="J_dom_sf"/>
</dbReference>
<keyword evidence="12" id="KW-1185">Reference proteome</keyword>
<gene>
    <name evidence="13" type="primary">LOC117652265</name>
</gene>
<evidence type="ECO:0000259" key="11">
    <source>
        <dbReference type="PROSITE" id="PS50076"/>
    </source>
</evidence>
<evidence type="ECO:0000256" key="3">
    <source>
        <dbReference type="ARBA" id="ARBA00022490"/>
    </source>
</evidence>
<sequence length="350" mass="39099">MKTIMAELNMQDVDLYELLGISSTATIAEVKRGYRKKALTCHPDKNPDNPRAAELFHQLSKALEILIDESARAAYDKVLNGKKAAKLRHRELDEKRKKLKEDLEAREKVASETVVPGKKLDTRTDEEKLQAEIERLRKEGSRQVEEEVELVRQQLLQDIKAAATEEPQNNGLNRLRIRWRANKEDPNNGGYPYDTLLKIMSKYGDIVALVVSPKKNGSALVEFKTKDAADTAFSLEKGFLTNPLTMERLGEASKSSSQEADPANFSKPTDSTKSDDIRSGVPAATLFPNIVQPATHLSGTMPNFASAPDFSQLGAASANSDLDFESIVLRKMKQAQERKKLIEQMTEEDE</sequence>
<dbReference type="SUPFAM" id="SSF54928">
    <property type="entry name" value="RNA-binding domain, RBD"/>
    <property type="match status" value="1"/>
</dbReference>
<feature type="domain" description="J" evidence="11">
    <location>
        <begin position="14"/>
        <end position="79"/>
    </location>
</feature>
<organism evidence="13">
    <name type="scientific">Thrips palmi</name>
    <name type="common">Melon thrips</name>
    <dbReference type="NCBI Taxonomy" id="161013"/>
    <lineage>
        <taxon>Eukaryota</taxon>
        <taxon>Metazoa</taxon>
        <taxon>Ecdysozoa</taxon>
        <taxon>Arthropoda</taxon>
        <taxon>Hexapoda</taxon>
        <taxon>Insecta</taxon>
        <taxon>Pterygota</taxon>
        <taxon>Neoptera</taxon>
        <taxon>Paraneoptera</taxon>
        <taxon>Thysanoptera</taxon>
        <taxon>Terebrantia</taxon>
        <taxon>Thripoidea</taxon>
        <taxon>Thripidae</taxon>
        <taxon>Thrips</taxon>
    </lineage>
</organism>
<dbReference type="Pfam" id="PF00226">
    <property type="entry name" value="DnaJ"/>
    <property type="match status" value="1"/>
</dbReference>
<dbReference type="PROSITE" id="PS50076">
    <property type="entry name" value="DNAJ_2"/>
    <property type="match status" value="1"/>
</dbReference>
<dbReference type="CDD" id="cd12429">
    <property type="entry name" value="RRM_DNAJC17"/>
    <property type="match status" value="1"/>
</dbReference>
<evidence type="ECO:0000256" key="8">
    <source>
        <dbReference type="ARBA" id="ARBA00074360"/>
    </source>
</evidence>
<evidence type="ECO:0000256" key="5">
    <source>
        <dbReference type="ARBA" id="ARBA00023186"/>
    </source>
</evidence>
<proteinExistence type="predicted"/>
<dbReference type="Proteomes" id="UP000515158">
    <property type="component" value="Unplaced"/>
</dbReference>
<keyword evidence="6" id="KW-0539">Nucleus</keyword>
<dbReference type="InterPro" id="IPR001623">
    <property type="entry name" value="DnaJ_domain"/>
</dbReference>
<feature type="region of interest" description="Disordered" evidence="10">
    <location>
        <begin position="250"/>
        <end position="279"/>
    </location>
</feature>
<dbReference type="OrthoDB" id="259708at2759"/>
<dbReference type="CDD" id="cd06257">
    <property type="entry name" value="DnaJ"/>
    <property type="match status" value="1"/>
</dbReference>
<dbReference type="InterPro" id="IPR012677">
    <property type="entry name" value="Nucleotide-bd_a/b_plait_sf"/>
</dbReference>
<evidence type="ECO:0000256" key="7">
    <source>
        <dbReference type="ARBA" id="ARBA00053783"/>
    </source>
</evidence>
<keyword evidence="5" id="KW-0143">Chaperone</keyword>
<dbReference type="SMART" id="SM00271">
    <property type="entry name" value="DnaJ"/>
    <property type="match status" value="1"/>
</dbReference>
<reference evidence="13" key="1">
    <citation type="submission" date="2025-08" db="UniProtKB">
        <authorList>
            <consortium name="RefSeq"/>
        </authorList>
    </citation>
    <scope>IDENTIFICATION</scope>
    <source>
        <tissue evidence="13">Total insect</tissue>
    </source>
</reference>
<evidence type="ECO:0000256" key="6">
    <source>
        <dbReference type="ARBA" id="ARBA00023242"/>
    </source>
</evidence>
<dbReference type="Gene3D" id="3.30.70.330">
    <property type="match status" value="1"/>
</dbReference>
<keyword evidence="4" id="KW-0694">RNA-binding</keyword>
<dbReference type="Pfam" id="PF00076">
    <property type="entry name" value="RRM_1"/>
    <property type="match status" value="1"/>
</dbReference>
<dbReference type="GO" id="GO:0000390">
    <property type="term" value="P:spliceosomal complex disassembly"/>
    <property type="evidence" value="ECO:0007669"/>
    <property type="project" value="TreeGrafter"/>
</dbReference>
<evidence type="ECO:0000256" key="10">
    <source>
        <dbReference type="SAM" id="MobiDB-lite"/>
    </source>
</evidence>
<dbReference type="PANTHER" id="PTHR44313:SF1">
    <property type="entry name" value="DNAJ HOMOLOG SUBFAMILY C MEMBER 17"/>
    <property type="match status" value="1"/>
</dbReference>
<dbReference type="AlphaFoldDB" id="A0A6P9A9T8"/>